<dbReference type="InterPro" id="IPR013954">
    <property type="entry name" value="PNK3P"/>
</dbReference>
<comment type="caution">
    <text evidence="1">The sequence shown here is derived from an EMBL/GenBank/DDBJ whole genome shotgun (WGS) entry which is preliminary data.</text>
</comment>
<evidence type="ECO:0000313" key="2">
    <source>
        <dbReference type="Proteomes" id="UP001525890"/>
    </source>
</evidence>
<dbReference type="InterPro" id="IPR023214">
    <property type="entry name" value="HAD_sf"/>
</dbReference>
<gene>
    <name evidence="1" type="ORF">NG799_21955</name>
</gene>
<protein>
    <submittedName>
        <fullName evidence="1">HAD hydrolase-like protein</fullName>
    </submittedName>
</protein>
<keyword evidence="2" id="KW-1185">Reference proteome</keyword>
<dbReference type="Pfam" id="PF08645">
    <property type="entry name" value="PNK3P"/>
    <property type="match status" value="1"/>
</dbReference>
<dbReference type="PANTHER" id="PTHR42891">
    <property type="entry name" value="D-GLYCERO-BETA-D-MANNO-HEPTOSE-1,7-BISPHOSPHATE 7-PHOSPHATASE"/>
    <property type="match status" value="1"/>
</dbReference>
<dbReference type="SUPFAM" id="SSF56784">
    <property type="entry name" value="HAD-like"/>
    <property type="match status" value="1"/>
</dbReference>
<reference evidence="1 2" key="1">
    <citation type="journal article" date="2022" name="Front. Microbiol.">
        <title>High genomic differentiation and limited gene flow indicate recent cryptic speciation within the genus Laspinema (cyanobacteria).</title>
        <authorList>
            <person name="Stanojkovic A."/>
            <person name="Skoupy S."/>
            <person name="Skaloud P."/>
            <person name="Dvorak P."/>
        </authorList>
    </citation>
    <scope>NUCLEOTIDE SEQUENCE [LARGE SCALE GENOMIC DNA]</scope>
    <source>
        <strain evidence="1 2">D2a</strain>
    </source>
</reference>
<proteinExistence type="predicted"/>
<dbReference type="Gene3D" id="3.40.50.1000">
    <property type="entry name" value="HAD superfamily/HAD-like"/>
    <property type="match status" value="1"/>
</dbReference>
<dbReference type="RefSeq" id="WP_368008462.1">
    <property type="nucleotide sequence ID" value="NZ_JAMXFF010000040.1"/>
</dbReference>
<accession>A0ABT2MW80</accession>
<evidence type="ECO:0000313" key="1">
    <source>
        <dbReference type="EMBL" id="MCT7968980.1"/>
    </source>
</evidence>
<organism evidence="1 2">
    <name type="scientific">Laspinema palackyanum D2a</name>
    <dbReference type="NCBI Taxonomy" id="2953684"/>
    <lineage>
        <taxon>Bacteria</taxon>
        <taxon>Bacillati</taxon>
        <taxon>Cyanobacteriota</taxon>
        <taxon>Cyanophyceae</taxon>
        <taxon>Oscillatoriophycideae</taxon>
        <taxon>Oscillatoriales</taxon>
        <taxon>Laspinemataceae</taxon>
        <taxon>Laspinema</taxon>
        <taxon>Laspinema palackyanum</taxon>
    </lineage>
</organism>
<dbReference type="EMBL" id="JAMXFF010000040">
    <property type="protein sequence ID" value="MCT7968980.1"/>
    <property type="molecule type" value="Genomic_DNA"/>
</dbReference>
<sequence>MTEIGGKYQVGDEQEIGENYSMTNLIIFDKDQTLVDSLCGERFIQSPTDQAILPGAAEAVQSFYERGFRIAIASNQGGVEARKKTLESAIEEMRFCLFLFPVIETGLIAPNYSGESAWEITQTTAKEISGDFGSFRKPGPGMLNYLMKLYQSTPSKTWFIGDRPEDEQAAESAGTQFIAADIVRARYLPGFSELQVNVEQLEFLEPQLKGVYRWE</sequence>
<dbReference type="InterPro" id="IPR036412">
    <property type="entry name" value="HAD-like_sf"/>
</dbReference>
<dbReference type="InterPro" id="IPR004446">
    <property type="entry name" value="Heptose_bisP_phosphatase"/>
</dbReference>
<dbReference type="Proteomes" id="UP001525890">
    <property type="component" value="Unassembled WGS sequence"/>
</dbReference>
<dbReference type="PANTHER" id="PTHR42891:SF1">
    <property type="entry name" value="D-GLYCERO-BETA-D-MANNO-HEPTOSE-1,7-BISPHOSPHATE 7-PHOSPHATASE"/>
    <property type="match status" value="1"/>
</dbReference>
<name>A0ABT2MW80_9CYAN</name>